<accession>A0AAE3H9M6</accession>
<organism evidence="2 3">
    <name type="scientific">Methanolobus chelungpuianus</name>
    <dbReference type="NCBI Taxonomy" id="502115"/>
    <lineage>
        <taxon>Archaea</taxon>
        <taxon>Methanobacteriati</taxon>
        <taxon>Methanobacteriota</taxon>
        <taxon>Stenosarchaea group</taxon>
        <taxon>Methanomicrobia</taxon>
        <taxon>Methanosarcinales</taxon>
        <taxon>Methanosarcinaceae</taxon>
        <taxon>Methanolobus</taxon>
    </lineage>
</organism>
<dbReference type="InterPro" id="IPR021338">
    <property type="entry name" value="DUF2953"/>
</dbReference>
<keyword evidence="1" id="KW-1133">Transmembrane helix</keyword>
<keyword evidence="1" id="KW-0812">Transmembrane</keyword>
<dbReference type="Pfam" id="PF11167">
    <property type="entry name" value="DUF2953"/>
    <property type="match status" value="1"/>
</dbReference>
<feature type="transmembrane region" description="Helical" evidence="1">
    <location>
        <begin position="6"/>
        <end position="28"/>
    </location>
</feature>
<dbReference type="EMBL" id="JTEO01000004">
    <property type="protein sequence ID" value="MCQ6962490.1"/>
    <property type="molecule type" value="Genomic_DNA"/>
</dbReference>
<protein>
    <recommendedName>
        <fullName evidence="4">DUF2953 domain-containing protein</fullName>
    </recommendedName>
</protein>
<sequence>MVVEIILLLIAVLILLILFVSFHIMLVADKKGEQSYYKLIVKWLFLSYTVSKGRISGSDDLARGEIIGEMPENVIVCKVREGTPTEIRNLSRDDRDEIIGAETKKKPAEEAMIGLEEEKEGENKWTFGKVVHLARMLFHPILQLVEDVLKKIHISEIKCNLLYGFDNPADTGIVSGYVYALRGYLHAQYDRIRLYAEPTFVEEKMDVHMLADISFRIASLVPAVMTFLLNRDVRRISWALIRKKDLPE</sequence>
<evidence type="ECO:0008006" key="4">
    <source>
        <dbReference type="Google" id="ProtNLM"/>
    </source>
</evidence>
<evidence type="ECO:0000313" key="2">
    <source>
        <dbReference type="EMBL" id="MCQ6962490.1"/>
    </source>
</evidence>
<gene>
    <name evidence="2" type="ORF">PV02_04825</name>
</gene>
<dbReference type="RefSeq" id="WP_256622268.1">
    <property type="nucleotide sequence ID" value="NZ_JTEO01000004.1"/>
</dbReference>
<keyword evidence="1" id="KW-0472">Membrane</keyword>
<proteinExistence type="predicted"/>
<evidence type="ECO:0000313" key="3">
    <source>
        <dbReference type="Proteomes" id="UP001206983"/>
    </source>
</evidence>
<reference evidence="2 3" key="1">
    <citation type="journal article" date="2011" name="Appl. Environ. Microbiol.">
        <title>Methanogenic archaea isolated from Taiwan's Chelungpu fault.</title>
        <authorList>
            <person name="Wu S.Y."/>
            <person name="Lai M.C."/>
        </authorList>
    </citation>
    <scope>NUCLEOTIDE SEQUENCE [LARGE SCALE GENOMIC DNA]</scope>
    <source>
        <strain evidence="2 3">St545Mb</strain>
    </source>
</reference>
<dbReference type="Proteomes" id="UP001206983">
    <property type="component" value="Unassembled WGS sequence"/>
</dbReference>
<name>A0AAE3H9M6_9EURY</name>
<comment type="caution">
    <text evidence="2">The sequence shown here is derived from an EMBL/GenBank/DDBJ whole genome shotgun (WGS) entry which is preliminary data.</text>
</comment>
<evidence type="ECO:0000256" key="1">
    <source>
        <dbReference type="SAM" id="Phobius"/>
    </source>
</evidence>
<dbReference type="AlphaFoldDB" id="A0AAE3H9M6"/>
<keyword evidence="3" id="KW-1185">Reference proteome</keyword>